<proteinExistence type="predicted"/>
<protein>
    <submittedName>
        <fullName evidence="2">Putative membrane protein</fullName>
    </submittedName>
</protein>
<keyword evidence="1" id="KW-1133">Transmembrane helix</keyword>
<accession>A0A2T6AS66</accession>
<evidence type="ECO:0000256" key="1">
    <source>
        <dbReference type="SAM" id="Phobius"/>
    </source>
</evidence>
<keyword evidence="1" id="KW-0472">Membrane</keyword>
<dbReference type="Pfam" id="PF10011">
    <property type="entry name" value="DUF2254"/>
    <property type="match status" value="1"/>
</dbReference>
<organism evidence="2 3">
    <name type="scientific">Allosediminivita pacifica</name>
    <dbReference type="NCBI Taxonomy" id="1267769"/>
    <lineage>
        <taxon>Bacteria</taxon>
        <taxon>Pseudomonadati</taxon>
        <taxon>Pseudomonadota</taxon>
        <taxon>Alphaproteobacteria</taxon>
        <taxon>Rhodobacterales</taxon>
        <taxon>Paracoccaceae</taxon>
        <taxon>Allosediminivita</taxon>
    </lineage>
</organism>
<comment type="caution">
    <text evidence="2">The sequence shown here is derived from an EMBL/GenBank/DDBJ whole genome shotgun (WGS) entry which is preliminary data.</text>
</comment>
<evidence type="ECO:0000313" key="2">
    <source>
        <dbReference type="EMBL" id="PTX46662.1"/>
    </source>
</evidence>
<keyword evidence="3" id="KW-1185">Reference proteome</keyword>
<dbReference type="OrthoDB" id="2955631at2"/>
<feature type="transmembrane region" description="Helical" evidence="1">
    <location>
        <begin position="93"/>
        <end position="122"/>
    </location>
</feature>
<name>A0A2T6AS66_9RHOB</name>
<dbReference type="AlphaFoldDB" id="A0A2T6AS66"/>
<reference evidence="2 3" key="1">
    <citation type="submission" date="2018-04" db="EMBL/GenBank/DDBJ databases">
        <title>Genomic Encyclopedia of Archaeal and Bacterial Type Strains, Phase II (KMG-II): from individual species to whole genera.</title>
        <authorList>
            <person name="Goeker M."/>
        </authorList>
    </citation>
    <scope>NUCLEOTIDE SEQUENCE [LARGE SCALE GENOMIC DNA]</scope>
    <source>
        <strain evidence="2 3">DSM 29329</strain>
    </source>
</reference>
<feature type="transmembrane region" description="Helical" evidence="1">
    <location>
        <begin position="21"/>
        <end position="38"/>
    </location>
</feature>
<feature type="transmembrane region" description="Helical" evidence="1">
    <location>
        <begin position="58"/>
        <end position="81"/>
    </location>
</feature>
<dbReference type="InterPro" id="IPR018723">
    <property type="entry name" value="DUF2254_membrane"/>
</dbReference>
<keyword evidence="1" id="KW-0812">Transmembrane</keyword>
<dbReference type="EMBL" id="QBKN01000015">
    <property type="protein sequence ID" value="PTX46662.1"/>
    <property type="molecule type" value="Genomic_DNA"/>
</dbReference>
<dbReference type="RefSeq" id="WP_107977120.1">
    <property type="nucleotide sequence ID" value="NZ_BMEZ01000016.1"/>
</dbReference>
<dbReference type="Proteomes" id="UP000244069">
    <property type="component" value="Unassembled WGS sequence"/>
</dbReference>
<sequence>MIRSKLKFTLRRLREKLWIKPLGYVLLAVAAVYLAQLADRLPPSDLVPDISYETLDKLLSVISASMLGVATFAVASMVSAYASASSTATPRAFVLVLADSLSQTALSSFIAAFIFSIVGTIAVKTQYLDVAGRFAMFLLILATFAWVILTFVRWVDNIARLGRMENTIERIEVATREAFGHWKPWAPLDAVPATELPSGGVDLHSETLGFIQHVDVETLEDWAERHDAVIYLRSLPGALITARRPLLTVRHAQEDRELGMSELLDAFVLAPRRSYETDPRFGLVALSEIGSRALSPAVNDPGTAIDIVVRVARILCDWQSRPPKEDREDPTFRRVRVPGLRPQDLLDDAYAAIIRDGVGSVELDIWVQKALGLLVHQGGETLGDPAAAQARLALDRAERELDFPADVERVRQAHAIAMAGEDPSWDLVPATR</sequence>
<feature type="transmembrane region" description="Helical" evidence="1">
    <location>
        <begin position="134"/>
        <end position="155"/>
    </location>
</feature>
<evidence type="ECO:0000313" key="3">
    <source>
        <dbReference type="Proteomes" id="UP000244069"/>
    </source>
</evidence>
<gene>
    <name evidence="2" type="ORF">C8N44_11529</name>
</gene>